<evidence type="ECO:0000313" key="1">
    <source>
        <dbReference type="EMBL" id="KAE8674936.1"/>
    </source>
</evidence>
<keyword evidence="2" id="KW-1185">Reference proteome</keyword>
<dbReference type="AlphaFoldDB" id="A0A6A2YB65"/>
<protein>
    <submittedName>
        <fullName evidence="1">Uncharacterized protein</fullName>
    </submittedName>
</protein>
<comment type="caution">
    <text evidence="1">The sequence shown here is derived from an EMBL/GenBank/DDBJ whole genome shotgun (WGS) entry which is preliminary data.</text>
</comment>
<reference evidence="1" key="1">
    <citation type="submission" date="2019-09" db="EMBL/GenBank/DDBJ databases">
        <title>Draft genome information of white flower Hibiscus syriacus.</title>
        <authorList>
            <person name="Kim Y.-M."/>
        </authorList>
    </citation>
    <scope>NUCLEOTIDE SEQUENCE [LARGE SCALE GENOMIC DNA]</scope>
    <source>
        <strain evidence="1">YM2019G1</strain>
    </source>
</reference>
<dbReference type="Proteomes" id="UP000436088">
    <property type="component" value="Unassembled WGS sequence"/>
</dbReference>
<proteinExistence type="predicted"/>
<name>A0A6A2YB65_HIBSY</name>
<accession>A0A6A2YB65</accession>
<organism evidence="1 2">
    <name type="scientific">Hibiscus syriacus</name>
    <name type="common">Rose of Sharon</name>
    <dbReference type="NCBI Taxonomy" id="106335"/>
    <lineage>
        <taxon>Eukaryota</taxon>
        <taxon>Viridiplantae</taxon>
        <taxon>Streptophyta</taxon>
        <taxon>Embryophyta</taxon>
        <taxon>Tracheophyta</taxon>
        <taxon>Spermatophyta</taxon>
        <taxon>Magnoliopsida</taxon>
        <taxon>eudicotyledons</taxon>
        <taxon>Gunneridae</taxon>
        <taxon>Pentapetalae</taxon>
        <taxon>rosids</taxon>
        <taxon>malvids</taxon>
        <taxon>Malvales</taxon>
        <taxon>Malvaceae</taxon>
        <taxon>Malvoideae</taxon>
        <taxon>Hibiscus</taxon>
    </lineage>
</organism>
<dbReference type="EMBL" id="VEPZ02001408">
    <property type="protein sequence ID" value="KAE8674936.1"/>
    <property type="molecule type" value="Genomic_DNA"/>
</dbReference>
<sequence>MDLLPLVMEALIGNSLNIRPYGLDNDVPRVLDSNNYASNKLKLLPGFAKVDDVDSVIARLSSLGPTADEGFNAPFGGIKMDRRSGVMEKVTRNGKRGNILGGLESQTATLGASSLYRFNPCVIELEGHGGHDSLRREVETVYGPFVVKLSLELDILRREVKSKYLCCFEANILHYEVEIDSKTGKLFVDSQSPLHCEVELVLSRVQYPSL</sequence>
<gene>
    <name evidence="1" type="ORF">F3Y22_tig00111708pilonHSYRG00293</name>
</gene>
<evidence type="ECO:0000313" key="2">
    <source>
        <dbReference type="Proteomes" id="UP000436088"/>
    </source>
</evidence>